<gene>
    <name evidence="2" type="ORF">GCM10007852_19640</name>
</gene>
<dbReference type="SUPFAM" id="SSF51261">
    <property type="entry name" value="Duplicated hybrid motif"/>
    <property type="match status" value="1"/>
</dbReference>
<dbReference type="InterPro" id="IPR050570">
    <property type="entry name" value="Cell_wall_metabolism_enzyme"/>
</dbReference>
<proteinExistence type="predicted"/>
<name>A0AA37WHF7_9ALTE</name>
<dbReference type="InterPro" id="IPR011055">
    <property type="entry name" value="Dup_hybrid_motif"/>
</dbReference>
<keyword evidence="3" id="KW-1185">Reference proteome</keyword>
<reference evidence="2" key="1">
    <citation type="journal article" date="2014" name="Int. J. Syst. Evol. Microbiol.">
        <title>Complete genome sequence of Corynebacterium casei LMG S-19264T (=DSM 44701T), isolated from a smear-ripened cheese.</title>
        <authorList>
            <consortium name="US DOE Joint Genome Institute (JGI-PGF)"/>
            <person name="Walter F."/>
            <person name="Albersmeier A."/>
            <person name="Kalinowski J."/>
            <person name="Ruckert C."/>
        </authorList>
    </citation>
    <scope>NUCLEOTIDE SEQUENCE</scope>
    <source>
        <strain evidence="2">NBRC 110023</strain>
    </source>
</reference>
<comment type="caution">
    <text evidence="2">The sequence shown here is derived from an EMBL/GenBank/DDBJ whole genome shotgun (WGS) entry which is preliminary data.</text>
</comment>
<protein>
    <submittedName>
        <fullName evidence="2">Peptidase M23</fullName>
    </submittedName>
</protein>
<dbReference type="RefSeq" id="WP_284217355.1">
    <property type="nucleotide sequence ID" value="NZ_BSOT01000005.1"/>
</dbReference>
<evidence type="ECO:0000313" key="2">
    <source>
        <dbReference type="EMBL" id="GLR71056.1"/>
    </source>
</evidence>
<accession>A0AA37WHF7</accession>
<reference evidence="2" key="2">
    <citation type="submission" date="2023-01" db="EMBL/GenBank/DDBJ databases">
        <title>Draft genome sequence of Agaribacter marinus strain NBRC 110023.</title>
        <authorList>
            <person name="Sun Q."/>
            <person name="Mori K."/>
        </authorList>
    </citation>
    <scope>NUCLEOTIDE SEQUENCE</scope>
    <source>
        <strain evidence="2">NBRC 110023</strain>
    </source>
</reference>
<dbReference type="GO" id="GO:0004222">
    <property type="term" value="F:metalloendopeptidase activity"/>
    <property type="evidence" value="ECO:0007669"/>
    <property type="project" value="TreeGrafter"/>
</dbReference>
<dbReference type="InterPro" id="IPR016047">
    <property type="entry name" value="M23ase_b-sheet_dom"/>
</dbReference>
<organism evidence="2 3">
    <name type="scientific">Agaribacter marinus</name>
    <dbReference type="NCBI Taxonomy" id="1431249"/>
    <lineage>
        <taxon>Bacteria</taxon>
        <taxon>Pseudomonadati</taxon>
        <taxon>Pseudomonadota</taxon>
        <taxon>Gammaproteobacteria</taxon>
        <taxon>Alteromonadales</taxon>
        <taxon>Alteromonadaceae</taxon>
        <taxon>Agaribacter</taxon>
    </lineage>
</organism>
<dbReference type="Proteomes" id="UP001156601">
    <property type="component" value="Unassembled WGS sequence"/>
</dbReference>
<feature type="domain" description="M23ase beta-sheet core" evidence="1">
    <location>
        <begin position="190"/>
        <end position="284"/>
    </location>
</feature>
<dbReference type="EMBL" id="BSOT01000005">
    <property type="protein sequence ID" value="GLR71056.1"/>
    <property type="molecule type" value="Genomic_DNA"/>
</dbReference>
<dbReference type="CDD" id="cd12797">
    <property type="entry name" value="M23_peptidase"/>
    <property type="match status" value="1"/>
</dbReference>
<dbReference type="AlphaFoldDB" id="A0AA37WHF7"/>
<evidence type="ECO:0000313" key="3">
    <source>
        <dbReference type="Proteomes" id="UP001156601"/>
    </source>
</evidence>
<evidence type="ECO:0000259" key="1">
    <source>
        <dbReference type="Pfam" id="PF01551"/>
    </source>
</evidence>
<dbReference type="Gene3D" id="2.70.70.10">
    <property type="entry name" value="Glucose Permease (Domain IIA)"/>
    <property type="match status" value="1"/>
</dbReference>
<dbReference type="FunFam" id="2.70.70.10:FF:000006">
    <property type="entry name" value="M23 family peptidase"/>
    <property type="match status" value="1"/>
</dbReference>
<dbReference type="Pfam" id="PF01551">
    <property type="entry name" value="Peptidase_M23"/>
    <property type="match status" value="1"/>
</dbReference>
<sequence>MKITILVKGKETRYATRFSMRKLISGLVLVSLVMLVSSRTTESVYENQVRLNVIKTGLQEQTKVVNQLKVDTEQQVDGMVGQLASMQVQLERLDIIGKNLAEQAGLSVDDFVLPVDTAQEIAAEHRLTKKIEKLSDALEFKIQQLNALESILIGLNIEQESKLAGRPVDKGWLSSYYGIRKDPFTGKPAMHKGIDFAGKPGSGVVATGAGVVTWSGSRYGYGNLVEIDHGNGLKTRYGHNDTLTVSIGDVVTKGQVVAKMGNTGRSTGAHVHYEVIKHGKQVDPLPYIYK</sequence>
<dbReference type="PANTHER" id="PTHR21666:SF291">
    <property type="entry name" value="STAGE II SPORULATION PROTEIN Q"/>
    <property type="match status" value="1"/>
</dbReference>
<dbReference type="PANTHER" id="PTHR21666">
    <property type="entry name" value="PEPTIDASE-RELATED"/>
    <property type="match status" value="1"/>
</dbReference>